<comment type="catalytic activity">
    <reaction evidence="1">
        <text>AMP + H2O = D-ribose 5-phosphate + adenine</text>
        <dbReference type="Rhea" id="RHEA:20129"/>
        <dbReference type="ChEBI" id="CHEBI:15377"/>
        <dbReference type="ChEBI" id="CHEBI:16708"/>
        <dbReference type="ChEBI" id="CHEBI:78346"/>
        <dbReference type="ChEBI" id="CHEBI:456215"/>
        <dbReference type="EC" id="3.2.2.4"/>
    </reaction>
</comment>
<comment type="caution">
    <text evidence="4">The sequence shown here is derived from an EMBL/GenBank/DDBJ whole genome shotgun (WGS) entry which is preliminary data.</text>
</comment>
<name>A0A364Y7Z4_9BACT</name>
<dbReference type="RefSeq" id="WP_112745416.1">
    <property type="nucleotide sequence ID" value="NZ_QMFY01000001.1"/>
</dbReference>
<dbReference type="Proteomes" id="UP000251889">
    <property type="component" value="Unassembled WGS sequence"/>
</dbReference>
<keyword evidence="3" id="KW-0203">Cytokinin biosynthesis</keyword>
<dbReference type="Pfam" id="PF03641">
    <property type="entry name" value="Lysine_decarbox"/>
    <property type="match status" value="1"/>
</dbReference>
<dbReference type="InterPro" id="IPR005269">
    <property type="entry name" value="LOG"/>
</dbReference>
<dbReference type="PANTHER" id="PTHR31223:SF70">
    <property type="entry name" value="LOG FAMILY PROTEIN YJL055W"/>
    <property type="match status" value="1"/>
</dbReference>
<accession>A0A364Y7Z4</accession>
<organism evidence="4 5">
    <name type="scientific">Pseudochryseolinea flava</name>
    <dbReference type="NCBI Taxonomy" id="2059302"/>
    <lineage>
        <taxon>Bacteria</taxon>
        <taxon>Pseudomonadati</taxon>
        <taxon>Bacteroidota</taxon>
        <taxon>Cytophagia</taxon>
        <taxon>Cytophagales</taxon>
        <taxon>Fulvivirgaceae</taxon>
        <taxon>Pseudochryseolinea</taxon>
    </lineage>
</organism>
<dbReference type="EMBL" id="QMFY01000001">
    <property type="protein sequence ID" value="RAW03201.1"/>
    <property type="molecule type" value="Genomic_DNA"/>
</dbReference>
<dbReference type="EC" id="3.2.2.n1" evidence="3"/>
<dbReference type="Gene3D" id="3.40.50.450">
    <property type="match status" value="1"/>
</dbReference>
<evidence type="ECO:0000256" key="2">
    <source>
        <dbReference type="ARBA" id="ARBA00006763"/>
    </source>
</evidence>
<protein>
    <recommendedName>
        <fullName evidence="3">Cytokinin riboside 5'-monophosphate phosphoribohydrolase</fullName>
        <ecNumber evidence="3">3.2.2.n1</ecNumber>
    </recommendedName>
</protein>
<evidence type="ECO:0000256" key="3">
    <source>
        <dbReference type="RuleBase" id="RU363015"/>
    </source>
</evidence>
<dbReference type="GO" id="GO:0008714">
    <property type="term" value="F:AMP nucleosidase activity"/>
    <property type="evidence" value="ECO:0007669"/>
    <property type="project" value="UniProtKB-EC"/>
</dbReference>
<evidence type="ECO:0000313" key="4">
    <source>
        <dbReference type="EMBL" id="RAW03201.1"/>
    </source>
</evidence>
<comment type="similarity">
    <text evidence="2 3">Belongs to the LOG family.</text>
</comment>
<dbReference type="SUPFAM" id="SSF102405">
    <property type="entry name" value="MCP/YpsA-like"/>
    <property type="match status" value="1"/>
</dbReference>
<gene>
    <name evidence="4" type="ORF">DQQ10_03695</name>
</gene>
<dbReference type="OrthoDB" id="9801098at2"/>
<dbReference type="PANTHER" id="PTHR31223">
    <property type="entry name" value="LOG FAMILY PROTEIN YJL055W"/>
    <property type="match status" value="1"/>
</dbReference>
<dbReference type="AlphaFoldDB" id="A0A364Y7Z4"/>
<dbReference type="GO" id="GO:0005829">
    <property type="term" value="C:cytosol"/>
    <property type="evidence" value="ECO:0007669"/>
    <property type="project" value="TreeGrafter"/>
</dbReference>
<keyword evidence="5" id="KW-1185">Reference proteome</keyword>
<proteinExistence type="inferred from homology"/>
<dbReference type="NCBIfam" id="TIGR00730">
    <property type="entry name" value="Rossman fold protein, TIGR00730 family"/>
    <property type="match status" value="1"/>
</dbReference>
<evidence type="ECO:0000313" key="5">
    <source>
        <dbReference type="Proteomes" id="UP000251889"/>
    </source>
</evidence>
<evidence type="ECO:0000256" key="1">
    <source>
        <dbReference type="ARBA" id="ARBA00000274"/>
    </source>
</evidence>
<sequence>MNICVFCGSSIGQNRAFAEAARELGRLMAAQSHTLIYGGGKVGLMGVVADAVLESNGEVIGIIPDFLLQREVGHRGLTRLEVVESMHERKYRMANLADAFVAMPGGWGTLDELAEILTWRQLGLINHPVALLNINQFFTPLLEQMQHMANMGFLKENYREHFQIFETPQALLTEIQSQKIQR</sequence>
<dbReference type="GO" id="GO:0009691">
    <property type="term" value="P:cytokinin biosynthetic process"/>
    <property type="evidence" value="ECO:0007669"/>
    <property type="project" value="UniProtKB-UniRule"/>
</dbReference>
<reference evidence="4 5" key="1">
    <citation type="submission" date="2018-06" db="EMBL/GenBank/DDBJ databases">
        <title>Chryseolinea flavus sp. nov., a member of the phylum Bacteroidetes isolated from soil.</title>
        <authorList>
            <person name="Li Y."/>
            <person name="Wang J."/>
        </authorList>
    </citation>
    <scope>NUCLEOTIDE SEQUENCE [LARGE SCALE GENOMIC DNA]</scope>
    <source>
        <strain evidence="4 5">SDU1-6</strain>
    </source>
</reference>
<keyword evidence="3" id="KW-0378">Hydrolase</keyword>
<dbReference type="InterPro" id="IPR031100">
    <property type="entry name" value="LOG_fam"/>
</dbReference>